<dbReference type="InterPro" id="IPR051013">
    <property type="entry name" value="MBL_superfamily_lactonases"/>
</dbReference>
<sequence>MPMIKPLLAAALALAAFAVQATDVRLSIIKTSSRKVQENVLFAGGDSSRQLATNFSAFLVQHGDTLMLFDTGLGRNVAAQYKQDMSWWQKPFFRYDDPVTPAQAQLAAAGVGPVTQIVLSHSHWDHASGIEDFAGVPVWVPKEEMPMIERARQGHGGAGSAWPSQVRGSGIEWHELAFPHPAYEGFDASNDLFGDGSVVFVPMFGHTPGSTGLFLTLGSGRRIFLVGDVVWTSGALKDGSPKIWMARQIVDHDIDKTADAIRKIREVQKRLPDLLVVPAHDSVTQDALGYFPNWLR</sequence>
<comment type="similarity">
    <text evidence="1">Belongs to the metallo-beta-lactamase superfamily.</text>
</comment>
<feature type="chain" id="PRO_5018216727" evidence="5">
    <location>
        <begin position="22"/>
        <end position="296"/>
    </location>
</feature>
<reference evidence="7 8" key="1">
    <citation type="submission" date="2018-08" db="EMBL/GenBank/DDBJ databases">
        <authorList>
            <person name="Khan S.A."/>
            <person name="Jeon C.O."/>
            <person name="Chun B.H."/>
            <person name="Jeong S.E."/>
        </authorList>
    </citation>
    <scope>NUCLEOTIDE SEQUENCE [LARGE SCALE GENOMIC DNA]</scope>
    <source>
        <strain evidence="7 8">S-16</strain>
    </source>
</reference>
<dbReference type="InterPro" id="IPR001279">
    <property type="entry name" value="Metallo-B-lactamas"/>
</dbReference>
<evidence type="ECO:0000256" key="1">
    <source>
        <dbReference type="ARBA" id="ARBA00007749"/>
    </source>
</evidence>
<dbReference type="Pfam" id="PF00753">
    <property type="entry name" value="Lactamase_B"/>
    <property type="match status" value="1"/>
</dbReference>
<dbReference type="RefSeq" id="WP_124543609.1">
    <property type="nucleotide sequence ID" value="NZ_QUSW01000010.1"/>
</dbReference>
<keyword evidence="2" id="KW-0479">Metal-binding</keyword>
<dbReference type="Proteomes" id="UP000267464">
    <property type="component" value="Unassembled WGS sequence"/>
</dbReference>
<evidence type="ECO:0000259" key="6">
    <source>
        <dbReference type="SMART" id="SM00849"/>
    </source>
</evidence>
<feature type="signal peptide" evidence="5">
    <location>
        <begin position="1"/>
        <end position="21"/>
    </location>
</feature>
<dbReference type="SUPFAM" id="SSF56281">
    <property type="entry name" value="Metallo-hydrolase/oxidoreductase"/>
    <property type="match status" value="1"/>
</dbReference>
<dbReference type="InterPro" id="IPR036866">
    <property type="entry name" value="RibonucZ/Hydroxyglut_hydro"/>
</dbReference>
<dbReference type="OrthoDB" id="5443440at2"/>
<dbReference type="PANTHER" id="PTHR42978">
    <property type="entry name" value="QUORUM-QUENCHING LACTONASE YTNP-RELATED-RELATED"/>
    <property type="match status" value="1"/>
</dbReference>
<dbReference type="PANTHER" id="PTHR42978:SF3">
    <property type="entry name" value="BLR3078 PROTEIN"/>
    <property type="match status" value="1"/>
</dbReference>
<accession>A0A3N7HHY6</accession>
<dbReference type="GO" id="GO:0016787">
    <property type="term" value="F:hydrolase activity"/>
    <property type="evidence" value="ECO:0007669"/>
    <property type="project" value="UniProtKB-KW"/>
</dbReference>
<evidence type="ECO:0000256" key="2">
    <source>
        <dbReference type="ARBA" id="ARBA00022723"/>
    </source>
</evidence>
<dbReference type="Gene3D" id="3.60.15.10">
    <property type="entry name" value="Ribonuclease Z/Hydroxyacylglutathione hydrolase-like"/>
    <property type="match status" value="1"/>
</dbReference>
<proteinExistence type="inferred from homology"/>
<name>A0A3N7HHY6_9BURK</name>
<keyword evidence="4" id="KW-0862">Zinc</keyword>
<dbReference type="CDD" id="cd07730">
    <property type="entry name" value="metallo-hydrolase-like_MBL-fold"/>
    <property type="match status" value="1"/>
</dbReference>
<evidence type="ECO:0000313" key="8">
    <source>
        <dbReference type="Proteomes" id="UP000267464"/>
    </source>
</evidence>
<comment type="caution">
    <text evidence="7">The sequence shown here is derived from an EMBL/GenBank/DDBJ whole genome shotgun (WGS) entry which is preliminary data.</text>
</comment>
<keyword evidence="3 7" id="KW-0378">Hydrolase</keyword>
<organism evidence="7 8">
    <name type="scientific">Piscinibacter terrae</name>
    <dbReference type="NCBI Taxonomy" id="2496871"/>
    <lineage>
        <taxon>Bacteria</taxon>
        <taxon>Pseudomonadati</taxon>
        <taxon>Pseudomonadota</taxon>
        <taxon>Betaproteobacteria</taxon>
        <taxon>Burkholderiales</taxon>
        <taxon>Sphaerotilaceae</taxon>
        <taxon>Piscinibacter</taxon>
    </lineage>
</organism>
<dbReference type="GO" id="GO:0046872">
    <property type="term" value="F:metal ion binding"/>
    <property type="evidence" value="ECO:0007669"/>
    <property type="project" value="UniProtKB-KW"/>
</dbReference>
<keyword evidence="5" id="KW-0732">Signal</keyword>
<evidence type="ECO:0000256" key="4">
    <source>
        <dbReference type="ARBA" id="ARBA00022833"/>
    </source>
</evidence>
<evidence type="ECO:0000256" key="5">
    <source>
        <dbReference type="SAM" id="SignalP"/>
    </source>
</evidence>
<dbReference type="EMBL" id="QUSW01000010">
    <property type="protein sequence ID" value="RQP21667.1"/>
    <property type="molecule type" value="Genomic_DNA"/>
</dbReference>
<protein>
    <submittedName>
        <fullName evidence="7">MBL fold metallo-hydrolase</fullName>
    </submittedName>
</protein>
<dbReference type="AlphaFoldDB" id="A0A3N7HHY6"/>
<reference evidence="7 8" key="2">
    <citation type="submission" date="2018-12" db="EMBL/GenBank/DDBJ databases">
        <title>Rhizobacter gummiphilus sp. nov., a rubber-degrading bacterium isolated from the soil of a botanical garden in Japan.</title>
        <authorList>
            <person name="Shunsuke S.S."/>
        </authorList>
    </citation>
    <scope>NUCLEOTIDE SEQUENCE [LARGE SCALE GENOMIC DNA]</scope>
    <source>
        <strain evidence="7 8">S-16</strain>
    </source>
</reference>
<dbReference type="SMART" id="SM00849">
    <property type="entry name" value="Lactamase_B"/>
    <property type="match status" value="1"/>
</dbReference>
<feature type="domain" description="Metallo-beta-lactamase" evidence="6">
    <location>
        <begin position="54"/>
        <end position="280"/>
    </location>
</feature>
<evidence type="ECO:0000313" key="7">
    <source>
        <dbReference type="EMBL" id="RQP21667.1"/>
    </source>
</evidence>
<gene>
    <name evidence="7" type="ORF">DZC73_27570</name>
</gene>
<evidence type="ECO:0000256" key="3">
    <source>
        <dbReference type="ARBA" id="ARBA00022801"/>
    </source>
</evidence>
<keyword evidence="8" id="KW-1185">Reference proteome</keyword>